<feature type="region of interest" description="Disordered" evidence="5">
    <location>
        <begin position="1"/>
        <end position="30"/>
    </location>
</feature>
<evidence type="ECO:0000256" key="4">
    <source>
        <dbReference type="ARBA" id="ARBA00022801"/>
    </source>
</evidence>
<organism evidence="7 8">
    <name type="scientific">Halapricum desulfuricans</name>
    <dbReference type="NCBI Taxonomy" id="2841257"/>
    <lineage>
        <taxon>Archaea</taxon>
        <taxon>Methanobacteriati</taxon>
        <taxon>Methanobacteriota</taxon>
        <taxon>Stenosarchaea group</taxon>
        <taxon>Halobacteria</taxon>
        <taxon>Halobacteriales</taxon>
        <taxon>Haloarculaceae</taxon>
        <taxon>Halapricum</taxon>
    </lineage>
</organism>
<reference evidence="7" key="1">
    <citation type="submission" date="2020-11" db="EMBL/GenBank/DDBJ databases">
        <title>Carbohydrate-dependent, anaerobic sulfur respiration: A novel catabolism in halophilic archaea.</title>
        <authorList>
            <person name="Sorokin D.Y."/>
            <person name="Messina E."/>
            <person name="Smedile F."/>
            <person name="La Cono V."/>
            <person name="Hallsworth J.E."/>
            <person name="Yakimov M.M."/>
        </authorList>
    </citation>
    <scope>NUCLEOTIDE SEQUENCE</scope>
    <source>
        <strain evidence="7">HSR12-1</strain>
    </source>
</reference>
<dbReference type="SUPFAM" id="SSF55620">
    <property type="entry name" value="Tetrahydrobiopterin biosynthesis enzymes-like"/>
    <property type="match status" value="1"/>
</dbReference>
<dbReference type="EC" id="3.5.4.16" evidence="3"/>
<dbReference type="GeneID" id="68855172"/>
<dbReference type="GO" id="GO:0005737">
    <property type="term" value="C:cytoplasm"/>
    <property type="evidence" value="ECO:0007669"/>
    <property type="project" value="TreeGrafter"/>
</dbReference>
<evidence type="ECO:0000256" key="5">
    <source>
        <dbReference type="SAM" id="MobiDB-lite"/>
    </source>
</evidence>
<dbReference type="InterPro" id="IPR001474">
    <property type="entry name" value="GTP_CycHdrlase_I"/>
</dbReference>
<feature type="domain" description="GTP cyclohydrolase I" evidence="6">
    <location>
        <begin position="33"/>
        <end position="199"/>
    </location>
</feature>
<dbReference type="PANTHER" id="PTHR11109">
    <property type="entry name" value="GTP CYCLOHYDROLASE I"/>
    <property type="match status" value="1"/>
</dbReference>
<dbReference type="UniPathway" id="UPA00848">
    <property type="reaction ID" value="UER00151"/>
</dbReference>
<accession>A0A897N6B6</accession>
<dbReference type="GO" id="GO:0003934">
    <property type="term" value="F:GTP cyclohydrolase I activity"/>
    <property type="evidence" value="ECO:0007669"/>
    <property type="project" value="UniProtKB-EC"/>
</dbReference>
<dbReference type="PANTHER" id="PTHR11109:SF7">
    <property type="entry name" value="GTP CYCLOHYDROLASE 1"/>
    <property type="match status" value="1"/>
</dbReference>
<dbReference type="GO" id="GO:0008270">
    <property type="term" value="F:zinc ion binding"/>
    <property type="evidence" value="ECO:0007669"/>
    <property type="project" value="TreeGrafter"/>
</dbReference>
<dbReference type="AlphaFoldDB" id="A0A897N6B6"/>
<dbReference type="Proteomes" id="UP000663525">
    <property type="component" value="Chromosome"/>
</dbReference>
<comment type="pathway">
    <text evidence="2">Cofactor biosynthesis; 7,8-dihydroneopterin triphosphate biosynthesis; 7,8-dihydroneopterin triphosphate from GTP: step 1/1.</text>
</comment>
<dbReference type="InterPro" id="IPR043133">
    <property type="entry name" value="GTP-CH-I_C/QueF"/>
</dbReference>
<evidence type="ECO:0000259" key="6">
    <source>
        <dbReference type="Pfam" id="PF01227"/>
    </source>
</evidence>
<keyword evidence="4 7" id="KW-0378">Hydrolase</keyword>
<dbReference type="NCBIfam" id="NF006826">
    <property type="entry name" value="PRK09347.1-3"/>
    <property type="match status" value="1"/>
</dbReference>
<dbReference type="RefSeq" id="WP_229112266.1">
    <property type="nucleotide sequence ID" value="NZ_CP064787.1"/>
</dbReference>
<dbReference type="FunFam" id="3.30.1130.10:FF:000001">
    <property type="entry name" value="GTP cyclohydrolase 1"/>
    <property type="match status" value="1"/>
</dbReference>
<evidence type="ECO:0000313" key="7">
    <source>
        <dbReference type="EMBL" id="QSG05916.1"/>
    </source>
</evidence>
<sequence>MSDDTTLDDHSTDESLPIQTDPATGIDHEKAQRGVRLVLDAIGEDPDRPGLTDTWQRRIPEMLDTLTEGDRQAAKPTMRTFEATHDDLVVKTGIPVYSLCEHHMLPYHGTAHVAYRPDDEVVGLSKLIRYVRWQSRRLTMQEELTRDIARGLAGELDAEAVLVEISATHMCEAMRGIETETTTTTREIVGEPTAAERERFTDAIARADGETR</sequence>
<evidence type="ECO:0000313" key="8">
    <source>
        <dbReference type="Proteomes" id="UP000663525"/>
    </source>
</evidence>
<dbReference type="InterPro" id="IPR020602">
    <property type="entry name" value="GTP_CycHdrlase_I_dom"/>
</dbReference>
<dbReference type="Gene3D" id="3.30.1130.10">
    <property type="match status" value="1"/>
</dbReference>
<dbReference type="GO" id="GO:0005525">
    <property type="term" value="F:GTP binding"/>
    <property type="evidence" value="ECO:0007669"/>
    <property type="project" value="TreeGrafter"/>
</dbReference>
<dbReference type="Gene3D" id="1.10.286.10">
    <property type="match status" value="1"/>
</dbReference>
<dbReference type="GO" id="GO:0006729">
    <property type="term" value="P:tetrahydrobiopterin biosynthetic process"/>
    <property type="evidence" value="ECO:0007669"/>
    <property type="project" value="TreeGrafter"/>
</dbReference>
<evidence type="ECO:0000256" key="1">
    <source>
        <dbReference type="ARBA" id="ARBA00001052"/>
    </source>
</evidence>
<proteinExistence type="predicted"/>
<name>A0A897N6B6_9EURY</name>
<dbReference type="Pfam" id="PF01227">
    <property type="entry name" value="GTP_cyclohydroI"/>
    <property type="match status" value="1"/>
</dbReference>
<comment type="catalytic activity">
    <reaction evidence="1">
        <text>GTP + H2O = 7,8-dihydroneopterin 3'-triphosphate + formate + H(+)</text>
        <dbReference type="Rhea" id="RHEA:17473"/>
        <dbReference type="ChEBI" id="CHEBI:15377"/>
        <dbReference type="ChEBI" id="CHEBI:15378"/>
        <dbReference type="ChEBI" id="CHEBI:15740"/>
        <dbReference type="ChEBI" id="CHEBI:37565"/>
        <dbReference type="ChEBI" id="CHEBI:58462"/>
        <dbReference type="EC" id="3.5.4.16"/>
    </reaction>
</comment>
<dbReference type="InterPro" id="IPR043134">
    <property type="entry name" value="GTP-CH-I_N"/>
</dbReference>
<dbReference type="GO" id="GO:0046654">
    <property type="term" value="P:tetrahydrofolate biosynthetic process"/>
    <property type="evidence" value="ECO:0007669"/>
    <property type="project" value="InterPro"/>
</dbReference>
<protein>
    <recommendedName>
        <fullName evidence="3">GTP cyclohydrolase I</fullName>
        <ecNumber evidence="3">3.5.4.16</ecNumber>
    </recommendedName>
</protein>
<evidence type="ECO:0000256" key="3">
    <source>
        <dbReference type="ARBA" id="ARBA00012715"/>
    </source>
</evidence>
<evidence type="ECO:0000256" key="2">
    <source>
        <dbReference type="ARBA" id="ARBA00005080"/>
    </source>
</evidence>
<dbReference type="EMBL" id="CP064787">
    <property type="protein sequence ID" value="QSG05916.1"/>
    <property type="molecule type" value="Genomic_DNA"/>
</dbReference>
<gene>
    <name evidence="7" type="primary">folE</name>
    <name evidence="7" type="ORF">HSR121_1578</name>
</gene>